<accession>A0ABQ0WS07</accession>
<organism evidence="1 2">
    <name type="scientific">Levilactobacillus spicheri</name>
    <dbReference type="NCBI Taxonomy" id="216463"/>
    <lineage>
        <taxon>Bacteria</taxon>
        <taxon>Bacillati</taxon>
        <taxon>Bacillota</taxon>
        <taxon>Bacilli</taxon>
        <taxon>Lactobacillales</taxon>
        <taxon>Lactobacillaceae</taxon>
        <taxon>Levilactobacillus</taxon>
    </lineage>
</organism>
<evidence type="ECO:0000313" key="2">
    <source>
        <dbReference type="Proteomes" id="UP000321691"/>
    </source>
</evidence>
<sequence length="50" mass="5698">MNQVGEKDCEKQCYFEKSGFVIAFLTAKLGHGNSNDETMEKEAVTHDNRF</sequence>
<proteinExistence type="predicted"/>
<dbReference type="EMBL" id="BJZI01000062">
    <property type="protein sequence ID" value="GEO67907.1"/>
    <property type="molecule type" value="Genomic_DNA"/>
</dbReference>
<dbReference type="Proteomes" id="UP000321691">
    <property type="component" value="Unassembled WGS sequence"/>
</dbReference>
<dbReference type="RefSeq" id="WP_156652732.1">
    <property type="nucleotide sequence ID" value="NZ_BJZI01000062.1"/>
</dbReference>
<gene>
    <name evidence="1" type="ORF">LSP04_23260</name>
</gene>
<reference evidence="1 2" key="1">
    <citation type="submission" date="2019-07" db="EMBL/GenBank/DDBJ databases">
        <title>Whole genome shotgun sequence of Lactobacillus spicheri NBRC 107155.</title>
        <authorList>
            <person name="Hosoyama A."/>
            <person name="Uohara A."/>
            <person name="Ohji S."/>
            <person name="Ichikawa N."/>
        </authorList>
    </citation>
    <scope>NUCLEOTIDE SEQUENCE [LARGE SCALE GENOMIC DNA]</scope>
    <source>
        <strain evidence="1 2">NBRC 107155</strain>
    </source>
</reference>
<evidence type="ECO:0000313" key="1">
    <source>
        <dbReference type="EMBL" id="GEO67907.1"/>
    </source>
</evidence>
<keyword evidence="2" id="KW-1185">Reference proteome</keyword>
<name>A0ABQ0WS07_9LACO</name>
<protein>
    <submittedName>
        <fullName evidence="1">Uncharacterized protein</fullName>
    </submittedName>
</protein>
<comment type="caution">
    <text evidence="1">The sequence shown here is derived from an EMBL/GenBank/DDBJ whole genome shotgun (WGS) entry which is preliminary data.</text>
</comment>